<evidence type="ECO:0000313" key="2">
    <source>
        <dbReference type="Proteomes" id="UP001056610"/>
    </source>
</evidence>
<dbReference type="EMBL" id="CP097320">
    <property type="protein sequence ID" value="UQX12649.1"/>
    <property type="molecule type" value="Genomic_DNA"/>
</dbReference>
<organism evidence="1 2">
    <name type="scientific">Candidatus Mycobacterium methanotrophicum</name>
    <dbReference type="NCBI Taxonomy" id="2943498"/>
    <lineage>
        <taxon>Bacteria</taxon>
        <taxon>Bacillati</taxon>
        <taxon>Actinomycetota</taxon>
        <taxon>Actinomycetes</taxon>
        <taxon>Mycobacteriales</taxon>
        <taxon>Mycobacteriaceae</taxon>
        <taxon>Mycobacterium</taxon>
    </lineage>
</organism>
<name>A0ABY4QPU9_9MYCO</name>
<reference evidence="1" key="1">
    <citation type="submission" date="2022-05" db="EMBL/GenBank/DDBJ databases">
        <title>A methanotrophic Mycobacterium dominates a cave microbial ecosystem.</title>
        <authorList>
            <person name="Van Spanning R.J.M."/>
            <person name="Guan Q."/>
            <person name="Melkonian C."/>
            <person name="Gallant J."/>
            <person name="Polerecky L."/>
            <person name="Flot J.-F."/>
            <person name="Brandt B.W."/>
            <person name="Braster M."/>
            <person name="Iturbe Espinoza P."/>
            <person name="Aerts J."/>
            <person name="Meima-Franke M."/>
            <person name="Piersma S.R."/>
            <person name="Bunduc C."/>
            <person name="Ummels R."/>
            <person name="Pain A."/>
            <person name="Fleming E.J."/>
            <person name="van der Wel N."/>
            <person name="Gherman V.D."/>
            <person name="Sarbu S.M."/>
            <person name="Bodelier P.L.E."/>
            <person name="Bitter W."/>
        </authorList>
    </citation>
    <scope>NUCLEOTIDE SEQUENCE</scope>
    <source>
        <strain evidence="1">Sulfur Cave</strain>
    </source>
</reference>
<gene>
    <name evidence="1" type="ORF">M5I08_10855</name>
</gene>
<protein>
    <submittedName>
        <fullName evidence="1">Uncharacterized protein</fullName>
    </submittedName>
</protein>
<keyword evidence="2" id="KW-1185">Reference proteome</keyword>
<dbReference type="Proteomes" id="UP001056610">
    <property type="component" value="Chromosome"/>
</dbReference>
<dbReference type="RefSeq" id="WP_219066614.1">
    <property type="nucleotide sequence ID" value="NZ_CAJUXY010000009.1"/>
</dbReference>
<accession>A0ABY4QPU9</accession>
<evidence type="ECO:0000313" key="1">
    <source>
        <dbReference type="EMBL" id="UQX12649.1"/>
    </source>
</evidence>
<proteinExistence type="predicted"/>
<sequence length="72" mass="7866">MIIDDHDSPDPVVHTTAIADKLGELVGHLRGDIDKVSEPRAQALFETAAEVLTGLRTAFSHYGEHKEKAWTG</sequence>